<sequence length="180" mass="19910">MTTPRPIPFSATTSSAGVFTPFVIISDSDNEITTLTIRPAPPSPDRTPNLYDYPLDYGNDSSDEDLSDTAESLHTQSDSTSVVHPSYTRSLPTSHVLISQPRKEILMPLGYRAAINRWIAAPSFTWYPLLSSELPSLSRKRSRPLSPSIPLSVPPSPEHMKSVRDNIKASIWDLEKHLGP</sequence>
<evidence type="ECO:0000256" key="1">
    <source>
        <dbReference type="SAM" id="MobiDB-lite"/>
    </source>
</evidence>
<dbReference type="EMBL" id="BKCJ010000355">
    <property type="protein sequence ID" value="GEU32438.1"/>
    <property type="molecule type" value="Genomic_DNA"/>
</dbReference>
<accession>A0A6L2J617</accession>
<name>A0A6L2J617_TANCI</name>
<reference evidence="2" key="1">
    <citation type="journal article" date="2019" name="Sci. Rep.">
        <title>Draft genome of Tanacetum cinerariifolium, the natural source of mosquito coil.</title>
        <authorList>
            <person name="Yamashiro T."/>
            <person name="Shiraishi A."/>
            <person name="Satake H."/>
            <person name="Nakayama K."/>
        </authorList>
    </citation>
    <scope>NUCLEOTIDE SEQUENCE</scope>
</reference>
<feature type="region of interest" description="Disordered" evidence="1">
    <location>
        <begin position="138"/>
        <end position="161"/>
    </location>
</feature>
<evidence type="ECO:0000313" key="2">
    <source>
        <dbReference type="EMBL" id="GEU32438.1"/>
    </source>
</evidence>
<feature type="region of interest" description="Disordered" evidence="1">
    <location>
        <begin position="35"/>
        <end position="87"/>
    </location>
</feature>
<dbReference type="AlphaFoldDB" id="A0A6L2J617"/>
<proteinExistence type="predicted"/>
<protein>
    <submittedName>
        <fullName evidence="2">Uncharacterized protein</fullName>
    </submittedName>
</protein>
<organism evidence="2">
    <name type="scientific">Tanacetum cinerariifolium</name>
    <name type="common">Dalmatian daisy</name>
    <name type="synonym">Chrysanthemum cinerariifolium</name>
    <dbReference type="NCBI Taxonomy" id="118510"/>
    <lineage>
        <taxon>Eukaryota</taxon>
        <taxon>Viridiplantae</taxon>
        <taxon>Streptophyta</taxon>
        <taxon>Embryophyta</taxon>
        <taxon>Tracheophyta</taxon>
        <taxon>Spermatophyta</taxon>
        <taxon>Magnoliopsida</taxon>
        <taxon>eudicotyledons</taxon>
        <taxon>Gunneridae</taxon>
        <taxon>Pentapetalae</taxon>
        <taxon>asterids</taxon>
        <taxon>campanulids</taxon>
        <taxon>Asterales</taxon>
        <taxon>Asteraceae</taxon>
        <taxon>Asteroideae</taxon>
        <taxon>Anthemideae</taxon>
        <taxon>Anthemidinae</taxon>
        <taxon>Tanacetum</taxon>
    </lineage>
</organism>
<feature type="compositionally biased region" description="Polar residues" evidence="1">
    <location>
        <begin position="69"/>
        <end position="87"/>
    </location>
</feature>
<gene>
    <name evidence="2" type="ORF">Tci_004416</name>
</gene>
<comment type="caution">
    <text evidence="2">The sequence shown here is derived from an EMBL/GenBank/DDBJ whole genome shotgun (WGS) entry which is preliminary data.</text>
</comment>